<keyword evidence="2" id="KW-1185">Reference proteome</keyword>
<evidence type="ECO:0000313" key="1">
    <source>
        <dbReference type="EMBL" id="MFC3303636.1"/>
    </source>
</evidence>
<proteinExistence type="predicted"/>
<dbReference type="InterPro" id="IPR005331">
    <property type="entry name" value="Sulfotransferase"/>
</dbReference>
<dbReference type="RefSeq" id="WP_189576370.1">
    <property type="nucleotide sequence ID" value="NZ_BMXU01000002.1"/>
</dbReference>
<reference evidence="2" key="1">
    <citation type="journal article" date="2019" name="Int. J. Syst. Evol. Microbiol.">
        <title>The Global Catalogue of Microorganisms (GCM) 10K type strain sequencing project: providing services to taxonomists for standard genome sequencing and annotation.</title>
        <authorList>
            <consortium name="The Broad Institute Genomics Platform"/>
            <consortium name="The Broad Institute Genome Sequencing Center for Infectious Disease"/>
            <person name="Wu L."/>
            <person name="Ma J."/>
        </authorList>
    </citation>
    <scope>NUCLEOTIDE SEQUENCE [LARGE SCALE GENOMIC DNA]</scope>
    <source>
        <strain evidence="2">KCTC 22245</strain>
    </source>
</reference>
<dbReference type="Pfam" id="PF03567">
    <property type="entry name" value="Sulfotransfer_2"/>
    <property type="match status" value="1"/>
</dbReference>
<dbReference type="EMBL" id="JBHRVA010000003">
    <property type="protein sequence ID" value="MFC3303636.1"/>
    <property type="molecule type" value="Genomic_DNA"/>
</dbReference>
<dbReference type="Gene3D" id="3.40.50.300">
    <property type="entry name" value="P-loop containing nucleotide triphosphate hydrolases"/>
    <property type="match status" value="1"/>
</dbReference>
<gene>
    <name evidence="1" type="ORF">ACFONP_12945</name>
</gene>
<sequence>MMNRFNKETNISVFGDTHLVYVHVGKTAGESIISWFENNDLSFTEAHVAPALPLLQQIVAETLSNCFFVVSVRDPIERFISAFNWDRHNLGLNPEATDASLKQAFAQLRTPDELVDVIRTGEASRISSAHRIISRTHIFFDLDFYLVRSGILHSVPADRICFVPLENLSGGLERFASQYMISQPKNFEVPHTKNNFTDDYEEGTFSKEMKPINRKFLSSFLLNEYRVLWHIKRDFGVPYDYQFPPEVQSQ</sequence>
<evidence type="ECO:0000313" key="2">
    <source>
        <dbReference type="Proteomes" id="UP001595607"/>
    </source>
</evidence>
<dbReference type="SUPFAM" id="SSF52540">
    <property type="entry name" value="P-loop containing nucleoside triphosphate hydrolases"/>
    <property type="match status" value="1"/>
</dbReference>
<dbReference type="Proteomes" id="UP001595607">
    <property type="component" value="Unassembled WGS sequence"/>
</dbReference>
<protein>
    <submittedName>
        <fullName evidence="1">Sulfotransferase family 2 domain-containing protein</fullName>
    </submittedName>
</protein>
<organism evidence="1 2">
    <name type="scientific">Parvularcula lutaonensis</name>
    <dbReference type="NCBI Taxonomy" id="491923"/>
    <lineage>
        <taxon>Bacteria</taxon>
        <taxon>Pseudomonadati</taxon>
        <taxon>Pseudomonadota</taxon>
        <taxon>Alphaproteobacteria</taxon>
        <taxon>Parvularculales</taxon>
        <taxon>Parvularculaceae</taxon>
        <taxon>Parvularcula</taxon>
    </lineage>
</organism>
<accession>A0ABV7MH95</accession>
<comment type="caution">
    <text evidence="1">The sequence shown here is derived from an EMBL/GenBank/DDBJ whole genome shotgun (WGS) entry which is preliminary data.</text>
</comment>
<dbReference type="InterPro" id="IPR027417">
    <property type="entry name" value="P-loop_NTPase"/>
</dbReference>
<name>A0ABV7MH95_9PROT</name>